<keyword evidence="2" id="KW-1185">Reference proteome</keyword>
<evidence type="ECO:0000313" key="2">
    <source>
        <dbReference type="Proteomes" id="UP000224829"/>
    </source>
</evidence>
<dbReference type="Proteomes" id="UP000224829">
    <property type="component" value="Segment"/>
</dbReference>
<proteinExistence type="predicted"/>
<reference evidence="1 2" key="1">
    <citation type="submission" date="2017-05" db="EMBL/GenBank/DDBJ databases">
        <authorList>
            <person name="Song R."/>
            <person name="Chenine A.L."/>
            <person name="Ruprecht R.M."/>
        </authorList>
    </citation>
    <scope>NUCLEOTIDE SEQUENCE [LARGE SCALE GENOMIC DNA]</scope>
</reference>
<dbReference type="OrthoDB" id="12110at10239"/>
<sequence>MPSLISKYPLDLTGRSPTNLVAGEKQLLLSRGNTPYRVVSFSQGGFYSPSLKVYDKTYKMLRKDIDYIATYKHADASAYTGMEICSAVVILNAAVADFVLLGGQLVGADFAFSLTVEDDTIAYLGTLANGVKPGWAAYIGDEPQWQPGELQEERWERHHYGNLNASIERLTAAITSGNGEVEDEVRLDIKTRFNNFMARFQGQVLTHINDQTNPHNVDKADILLPLVENYATADDATARAGTSAVHYLTQSGVYGMINQFGEIPLNAHLNARYTTHSPTAAQLKTYTKTQFDARADTKLPIDGTAVDALGFMGATRAQPTPIRNMNQIQLYNELRTELDASSFTVGQVNPARMGIGNPTPTSVLLGTGVWAEFRSLFDRYTAAGGTDLYWAGNQGNQNTAIQNISATFQDINAYPVGTVVIFQVNIVETHSYGNGGWDPHAFSPFRAAFRSGGGWFVLG</sequence>
<accession>A0A1Y0SUY8</accession>
<organism evidence="1 2">
    <name type="scientific">Pseudomonas phage Noxifer</name>
    <dbReference type="NCBI Taxonomy" id="2006684"/>
    <lineage>
        <taxon>Viruses</taxon>
        <taxon>Duplodnaviria</taxon>
        <taxon>Heunggongvirae</taxon>
        <taxon>Uroviricota</taxon>
        <taxon>Caudoviricetes</taxon>
        <taxon>Chimalliviridae</taxon>
        <taxon>Noxifervirus</taxon>
        <taxon>Noxifervirus noxifer</taxon>
    </lineage>
</organism>
<protein>
    <submittedName>
        <fullName evidence="1">Virion structural protein</fullName>
    </submittedName>
</protein>
<evidence type="ECO:0000313" key="1">
    <source>
        <dbReference type="EMBL" id="ARV77321.1"/>
    </source>
</evidence>
<name>A0A1Y0SUY8_9CAUD</name>
<dbReference type="EMBL" id="MF063068">
    <property type="protein sequence ID" value="ARV77321.1"/>
    <property type="molecule type" value="Genomic_DNA"/>
</dbReference>
<gene>
    <name evidence="1" type="ORF">NOXIFER_152</name>
</gene>